<comment type="caution">
    <text evidence="2">The sequence shown here is derived from an EMBL/GenBank/DDBJ whole genome shotgun (WGS) entry which is preliminary data.</text>
</comment>
<protein>
    <submittedName>
        <fullName evidence="2">Uncharacterized protein</fullName>
    </submittedName>
</protein>
<reference evidence="2 3" key="1">
    <citation type="submission" date="2023-08" db="EMBL/GenBank/DDBJ databases">
        <title>Black Yeasts Isolated from many extreme environments.</title>
        <authorList>
            <person name="Coleine C."/>
            <person name="Stajich J.E."/>
            <person name="Selbmann L."/>
        </authorList>
    </citation>
    <scope>NUCLEOTIDE SEQUENCE [LARGE SCALE GENOMIC DNA]</scope>
    <source>
        <strain evidence="2 3">CCFEE 536</strain>
    </source>
</reference>
<organism evidence="2 3">
    <name type="scientific">Cryomyces antarcticus</name>
    <dbReference type="NCBI Taxonomy" id="329879"/>
    <lineage>
        <taxon>Eukaryota</taxon>
        <taxon>Fungi</taxon>
        <taxon>Dikarya</taxon>
        <taxon>Ascomycota</taxon>
        <taxon>Pezizomycotina</taxon>
        <taxon>Dothideomycetes</taxon>
        <taxon>Dothideomycetes incertae sedis</taxon>
        <taxon>Cryomyces</taxon>
    </lineage>
</organism>
<dbReference type="EMBL" id="JAVRRA010027432">
    <property type="protein sequence ID" value="KAK5065445.1"/>
    <property type="molecule type" value="Genomic_DNA"/>
</dbReference>
<accession>A0ABR0JI32</accession>
<sequence>PVVDLTSATASSNLVVGPRGERAAYPRHSCVGHVPLRSLFAGPLQDGEEKPLTADERIAKRAVLRSTANHKGTETFDQSQGTEHTKDRGRATLDAPENEIEAA</sequence>
<proteinExistence type="predicted"/>
<evidence type="ECO:0000313" key="2">
    <source>
        <dbReference type="EMBL" id="KAK5065445.1"/>
    </source>
</evidence>
<evidence type="ECO:0000313" key="3">
    <source>
        <dbReference type="Proteomes" id="UP001357485"/>
    </source>
</evidence>
<feature type="compositionally biased region" description="Polar residues" evidence="1">
    <location>
        <begin position="66"/>
        <end position="82"/>
    </location>
</feature>
<gene>
    <name evidence="2" type="ORF">LTR16_010149</name>
</gene>
<evidence type="ECO:0000256" key="1">
    <source>
        <dbReference type="SAM" id="MobiDB-lite"/>
    </source>
</evidence>
<name>A0ABR0JI32_9PEZI</name>
<feature type="non-terminal residue" evidence="2">
    <location>
        <position position="1"/>
    </location>
</feature>
<keyword evidence="3" id="KW-1185">Reference proteome</keyword>
<dbReference type="Proteomes" id="UP001357485">
    <property type="component" value="Unassembled WGS sequence"/>
</dbReference>
<feature type="region of interest" description="Disordered" evidence="1">
    <location>
        <begin position="64"/>
        <end position="103"/>
    </location>
</feature>